<dbReference type="InterPro" id="IPR044149">
    <property type="entry name" value="Nitrilases_CHs"/>
</dbReference>
<dbReference type="InterPro" id="IPR000132">
    <property type="entry name" value="Nitrilase/CN_hydratase_CS"/>
</dbReference>
<dbReference type="PANTHER" id="PTHR46044">
    <property type="entry name" value="NITRILASE"/>
    <property type="match status" value="1"/>
</dbReference>
<dbReference type="InterPro" id="IPR036526">
    <property type="entry name" value="C-N_Hydrolase_sf"/>
</dbReference>
<evidence type="ECO:0000259" key="4">
    <source>
        <dbReference type="PROSITE" id="PS50263"/>
    </source>
</evidence>
<dbReference type="SUPFAM" id="SSF56317">
    <property type="entry name" value="Carbon-nitrogen hydrolase"/>
    <property type="match status" value="1"/>
</dbReference>
<proteinExistence type="inferred from homology"/>
<evidence type="ECO:0000313" key="5">
    <source>
        <dbReference type="EMBL" id="MFC6009678.1"/>
    </source>
</evidence>
<protein>
    <submittedName>
        <fullName evidence="5">Nitrilase-related carbon-nitrogen hydrolase</fullName>
    </submittedName>
</protein>
<feature type="domain" description="CN hydrolase" evidence="4">
    <location>
        <begin position="5"/>
        <end position="274"/>
    </location>
</feature>
<feature type="active site" description="Proton acceptor" evidence="3">
    <location>
        <position position="45"/>
    </location>
</feature>
<comment type="similarity">
    <text evidence="1">Belongs to the carbon-nitrogen hydrolase superfamily. Nitrilase family.</text>
</comment>
<gene>
    <name evidence="5" type="ORF">ACFP3H_01295</name>
</gene>
<dbReference type="PROSITE" id="PS50263">
    <property type="entry name" value="CN_HYDROLASE"/>
    <property type="match status" value="1"/>
</dbReference>
<dbReference type="EMBL" id="JBHSQN010000001">
    <property type="protein sequence ID" value="MFC6009678.1"/>
    <property type="molecule type" value="Genomic_DNA"/>
</dbReference>
<keyword evidence="2 5" id="KW-0378">Hydrolase</keyword>
<dbReference type="RefSeq" id="WP_378598291.1">
    <property type="nucleotide sequence ID" value="NZ_JBHSQN010000001.1"/>
</dbReference>
<dbReference type="PANTHER" id="PTHR46044:SF14">
    <property type="entry name" value="ARYLACETONITRILASE"/>
    <property type="match status" value="1"/>
</dbReference>
<evidence type="ECO:0000256" key="2">
    <source>
        <dbReference type="ARBA" id="ARBA00022801"/>
    </source>
</evidence>
<dbReference type="PROSITE" id="PS00920">
    <property type="entry name" value="NITRIL_CHT_1"/>
    <property type="match status" value="1"/>
</dbReference>
<dbReference type="Gene3D" id="3.60.110.10">
    <property type="entry name" value="Carbon-nitrogen hydrolase"/>
    <property type="match status" value="1"/>
</dbReference>
<evidence type="ECO:0000256" key="1">
    <source>
        <dbReference type="ARBA" id="ARBA00008129"/>
    </source>
</evidence>
<dbReference type="Pfam" id="PF00795">
    <property type="entry name" value="CN_hydrolase"/>
    <property type="match status" value="1"/>
</dbReference>
<comment type="caution">
    <text evidence="5">The sequence shown here is derived from an EMBL/GenBank/DDBJ whole genome shotgun (WGS) entry which is preliminary data.</text>
</comment>
<name>A0ABW1JM11_9NOCA</name>
<keyword evidence="6" id="KW-1185">Reference proteome</keyword>
<sequence length="288" mass="30848">MAIRIRAAAVQAEPAWLHLPAGVAQTIALIEDAGAGGAQLVAFPEVFLPGYPWWLWLNSVDWGSEFQARYLANAMTADGPEMTAIADAARWAGVRVVLGFAERAGEEVYMATAMVSPEGQVKVSRKQWPTPLEREVFADGMVPSEVHHTELGRVGVLGGADHLCPDRRVDLWREQVHVAAFSGFTVYHEVSDEITVAVNSSVAEQYAREGGVVVIAPTALVPMTGWAVVDARSPEHVLLSGGGGVARILGPDGRDLVRPLPPGRSGLLFADLVLDESVNPWTDMRAAG</sequence>
<dbReference type="Proteomes" id="UP001596223">
    <property type="component" value="Unassembled WGS sequence"/>
</dbReference>
<evidence type="ECO:0000256" key="3">
    <source>
        <dbReference type="PROSITE-ProRule" id="PRU10139"/>
    </source>
</evidence>
<dbReference type="InterPro" id="IPR003010">
    <property type="entry name" value="C-N_Hydrolase"/>
</dbReference>
<evidence type="ECO:0000313" key="6">
    <source>
        <dbReference type="Proteomes" id="UP001596223"/>
    </source>
</evidence>
<dbReference type="GO" id="GO:0016787">
    <property type="term" value="F:hydrolase activity"/>
    <property type="evidence" value="ECO:0007669"/>
    <property type="project" value="UniProtKB-KW"/>
</dbReference>
<reference evidence="6" key="1">
    <citation type="journal article" date="2019" name="Int. J. Syst. Evol. Microbiol.">
        <title>The Global Catalogue of Microorganisms (GCM) 10K type strain sequencing project: providing services to taxonomists for standard genome sequencing and annotation.</title>
        <authorList>
            <consortium name="The Broad Institute Genomics Platform"/>
            <consortium name="The Broad Institute Genome Sequencing Center for Infectious Disease"/>
            <person name="Wu L."/>
            <person name="Ma J."/>
        </authorList>
    </citation>
    <scope>NUCLEOTIDE SEQUENCE [LARGE SCALE GENOMIC DNA]</scope>
    <source>
        <strain evidence="6">CCUG 36956</strain>
    </source>
</reference>
<organism evidence="5 6">
    <name type="scientific">Nocardia lasii</name>
    <dbReference type="NCBI Taxonomy" id="1616107"/>
    <lineage>
        <taxon>Bacteria</taxon>
        <taxon>Bacillati</taxon>
        <taxon>Actinomycetota</taxon>
        <taxon>Actinomycetes</taxon>
        <taxon>Mycobacteriales</taxon>
        <taxon>Nocardiaceae</taxon>
        <taxon>Nocardia</taxon>
    </lineage>
</organism>
<accession>A0ABW1JM11</accession>